<keyword evidence="2" id="KW-1185">Reference proteome</keyword>
<evidence type="ECO:0000313" key="2">
    <source>
        <dbReference type="Proteomes" id="UP000735302"/>
    </source>
</evidence>
<dbReference type="Proteomes" id="UP000735302">
    <property type="component" value="Unassembled WGS sequence"/>
</dbReference>
<reference evidence="1 2" key="1">
    <citation type="journal article" date="2021" name="Elife">
        <title>Chloroplast acquisition without the gene transfer in kleptoplastic sea slugs, Plakobranchus ocellatus.</title>
        <authorList>
            <person name="Maeda T."/>
            <person name="Takahashi S."/>
            <person name="Yoshida T."/>
            <person name="Shimamura S."/>
            <person name="Takaki Y."/>
            <person name="Nagai Y."/>
            <person name="Toyoda A."/>
            <person name="Suzuki Y."/>
            <person name="Arimoto A."/>
            <person name="Ishii H."/>
            <person name="Satoh N."/>
            <person name="Nishiyama T."/>
            <person name="Hasebe M."/>
            <person name="Maruyama T."/>
            <person name="Minagawa J."/>
            <person name="Obokata J."/>
            <person name="Shigenobu S."/>
        </authorList>
    </citation>
    <scope>NUCLEOTIDE SEQUENCE [LARGE SCALE GENOMIC DNA]</scope>
</reference>
<dbReference type="EMBL" id="BLXT01002679">
    <property type="protein sequence ID" value="GFN96441.1"/>
    <property type="molecule type" value="Genomic_DNA"/>
</dbReference>
<sequence length="94" mass="10824">MANCYKFPINNMENFYRLQENFTSNENYRKNRLLQFAIFCLDFVHMSNPQDEIIGFQAAVKPGYRCQARTLDKKVPADLRAGPLATVPPKPPSL</sequence>
<protein>
    <submittedName>
        <fullName evidence="1">Uncharacterized protein</fullName>
    </submittedName>
</protein>
<proteinExistence type="predicted"/>
<dbReference type="AlphaFoldDB" id="A0AAV3ZPL4"/>
<name>A0AAV3ZPL4_9GAST</name>
<organism evidence="1 2">
    <name type="scientific">Plakobranchus ocellatus</name>
    <dbReference type="NCBI Taxonomy" id="259542"/>
    <lineage>
        <taxon>Eukaryota</taxon>
        <taxon>Metazoa</taxon>
        <taxon>Spiralia</taxon>
        <taxon>Lophotrochozoa</taxon>
        <taxon>Mollusca</taxon>
        <taxon>Gastropoda</taxon>
        <taxon>Heterobranchia</taxon>
        <taxon>Euthyneura</taxon>
        <taxon>Panpulmonata</taxon>
        <taxon>Sacoglossa</taxon>
        <taxon>Placobranchoidea</taxon>
        <taxon>Plakobranchidae</taxon>
        <taxon>Plakobranchus</taxon>
    </lineage>
</organism>
<comment type="caution">
    <text evidence="1">The sequence shown here is derived from an EMBL/GenBank/DDBJ whole genome shotgun (WGS) entry which is preliminary data.</text>
</comment>
<gene>
    <name evidence="1" type="ORF">PoB_002294700</name>
</gene>
<accession>A0AAV3ZPL4</accession>
<evidence type="ECO:0000313" key="1">
    <source>
        <dbReference type="EMBL" id="GFN96441.1"/>
    </source>
</evidence>